<evidence type="ECO:0000313" key="1">
    <source>
        <dbReference type="EMBL" id="XCN72798.1"/>
    </source>
</evidence>
<dbReference type="AlphaFoldDB" id="A0AAU8LUA4"/>
<accession>A0AAU8LUA4</accession>
<dbReference type="KEGG" id="eaj:Q3M24_21320"/>
<name>A0AAU8LUA4_9BACT</name>
<protein>
    <submittedName>
        <fullName evidence="1">Uncharacterized protein</fullName>
    </submittedName>
</protein>
<dbReference type="EMBL" id="CP159373">
    <property type="protein sequence ID" value="XCN72798.1"/>
    <property type="molecule type" value="Genomic_DNA"/>
</dbReference>
<proteinExistence type="predicted"/>
<sequence length="84" mass="9752">MRRKQQHLRPVNSKEYDCPLTKKHVFVQLNGNRHTVHREPVVCSNIGQCGCNVVELIYGMSYIVDWNKCCLYSLIKGQDCGREN</sequence>
<reference evidence="1" key="2">
    <citation type="submission" date="2024-06" db="EMBL/GenBank/DDBJ databases">
        <authorList>
            <person name="Plum-Jensen L.E."/>
            <person name="Schramm A."/>
            <person name="Marshall I.P.G."/>
        </authorList>
    </citation>
    <scope>NUCLEOTIDE SEQUENCE</scope>
    <source>
        <strain evidence="1">Rat1</strain>
    </source>
</reference>
<organism evidence="1">
    <name type="scientific">Candidatus Electrothrix aestuarii</name>
    <dbReference type="NCBI Taxonomy" id="3062594"/>
    <lineage>
        <taxon>Bacteria</taxon>
        <taxon>Pseudomonadati</taxon>
        <taxon>Thermodesulfobacteriota</taxon>
        <taxon>Desulfobulbia</taxon>
        <taxon>Desulfobulbales</taxon>
        <taxon>Desulfobulbaceae</taxon>
        <taxon>Candidatus Electrothrix</taxon>
    </lineage>
</organism>
<reference evidence="1" key="1">
    <citation type="journal article" date="2024" name="Syst. Appl. Microbiol.">
        <title>First single-strain enrichments of Electrothrix cable bacteria, description of E. aestuarii sp. nov. and E. rattekaaiensis sp. nov., and proposal of a cable bacteria taxonomy following the rules of the SeqCode.</title>
        <authorList>
            <person name="Plum-Jensen L.E."/>
            <person name="Schramm A."/>
            <person name="Marshall I.P.G."/>
        </authorList>
    </citation>
    <scope>NUCLEOTIDE SEQUENCE</scope>
    <source>
        <strain evidence="1">Rat1</strain>
    </source>
</reference>
<gene>
    <name evidence="1" type="ORF">Q3M24_21320</name>
</gene>